<dbReference type="OrthoDB" id="303876at2759"/>
<feature type="region of interest" description="Disordered" evidence="8">
    <location>
        <begin position="1"/>
        <end position="25"/>
    </location>
</feature>
<evidence type="ECO:0000256" key="5">
    <source>
        <dbReference type="ARBA" id="ARBA00023043"/>
    </source>
</evidence>
<feature type="transmembrane region" description="Helical" evidence="9">
    <location>
        <begin position="547"/>
        <end position="568"/>
    </location>
</feature>
<keyword evidence="5 7" id="KW-0040">ANK repeat</keyword>
<evidence type="ECO:0000313" key="11">
    <source>
        <dbReference type="EnsemblPlants" id="TraesCS5B02G336900.1"/>
    </source>
</evidence>
<evidence type="ECO:0000259" key="10">
    <source>
        <dbReference type="Pfam" id="PF13962"/>
    </source>
</evidence>
<name>A0A3B6LRF7_WHEAT</name>
<evidence type="ECO:0000256" key="6">
    <source>
        <dbReference type="ARBA" id="ARBA00023136"/>
    </source>
</evidence>
<feature type="transmembrane region" description="Helical" evidence="9">
    <location>
        <begin position="475"/>
        <end position="500"/>
    </location>
</feature>
<feature type="transmembrane region" description="Helical" evidence="9">
    <location>
        <begin position="437"/>
        <end position="455"/>
    </location>
</feature>
<dbReference type="PANTHER" id="PTHR24186:SF41">
    <property type="entry name" value="PGG DOMAIN-CONTAINING PROTEIN"/>
    <property type="match status" value="1"/>
</dbReference>
<dbReference type="InterPro" id="IPR002110">
    <property type="entry name" value="Ankyrin_rpt"/>
</dbReference>
<accession>A0A3B6LRF7</accession>
<dbReference type="STRING" id="4565.A0A3B6LRF7"/>
<protein>
    <recommendedName>
        <fullName evidence="10">PGG domain-containing protein</fullName>
    </recommendedName>
</protein>
<evidence type="ECO:0000313" key="12">
    <source>
        <dbReference type="Proteomes" id="UP000019116"/>
    </source>
</evidence>
<dbReference type="PaxDb" id="4565-Traes_5AL_4E7E53DF3.1"/>
<dbReference type="InterPro" id="IPR026961">
    <property type="entry name" value="PGG_dom"/>
</dbReference>
<dbReference type="InterPro" id="IPR036770">
    <property type="entry name" value="Ankyrin_rpt-contain_sf"/>
</dbReference>
<evidence type="ECO:0000256" key="3">
    <source>
        <dbReference type="ARBA" id="ARBA00022737"/>
    </source>
</evidence>
<comment type="subcellular location">
    <subcellularLocation>
        <location evidence="1">Membrane</location>
        <topology evidence="1">Multi-pass membrane protein</topology>
    </subcellularLocation>
</comment>
<dbReference type="SMR" id="A0A3B6LRF7"/>
<dbReference type="SMART" id="SM00248">
    <property type="entry name" value="ANK"/>
    <property type="match status" value="10"/>
</dbReference>
<feature type="compositionally biased region" description="Polar residues" evidence="8">
    <location>
        <begin position="8"/>
        <end position="25"/>
    </location>
</feature>
<dbReference type="PANTHER" id="PTHR24186">
    <property type="entry name" value="PROTEIN PHOSPHATASE 1 REGULATORY SUBUNIT"/>
    <property type="match status" value="1"/>
</dbReference>
<feature type="transmembrane region" description="Helical" evidence="9">
    <location>
        <begin position="616"/>
        <end position="635"/>
    </location>
</feature>
<dbReference type="KEGG" id="taes:123114950"/>
<dbReference type="Pfam" id="PF12796">
    <property type="entry name" value="Ank_2"/>
    <property type="match status" value="2"/>
</dbReference>
<proteinExistence type="predicted"/>
<keyword evidence="6 9" id="KW-0472">Membrane</keyword>
<dbReference type="PROSITE" id="PS50297">
    <property type="entry name" value="ANK_REP_REGION"/>
    <property type="match status" value="1"/>
</dbReference>
<keyword evidence="3" id="KW-0677">Repeat</keyword>
<reference evidence="11" key="2">
    <citation type="submission" date="2018-10" db="UniProtKB">
        <authorList>
            <consortium name="EnsemblPlants"/>
        </authorList>
    </citation>
    <scope>IDENTIFICATION</scope>
</reference>
<dbReference type="GO" id="GO:0016020">
    <property type="term" value="C:membrane"/>
    <property type="evidence" value="ECO:0000318"/>
    <property type="project" value="GO_Central"/>
</dbReference>
<dbReference type="SUPFAM" id="SSF48403">
    <property type="entry name" value="Ankyrin repeat"/>
    <property type="match status" value="1"/>
</dbReference>
<sequence>MDLRHHTIQLSSSPGSAAAVTTQPGDGGTMSSELYLAVCGGKKEKAMALLRQHPSGIHQVSAERNNVLHLAAEHGHGELIQELASFGDKSLLSSRNSALDTPLHCAARAGHDKVVSLLVQLAQDCGDEGTLWCKDEAGDTALHLPARLGHGAVVEAMASTSPDLASEVNDAGVSPLYLAVMSRSVRAVKAITTRCGDASAAGPSSQNALHAAVFQGSGMVRLLLEWKPRGPSLVSQADGNGSTPLHFASPDGDLSIVRGILSAVPPSAVHMRDSGGLSALHVAAGMGHVRVAEALMKACPDAAELRDDRGGTFVHAAARGGHFKVVRLAIKKPTLHGILNTQDRDGNTALHLAVAARAPAVAEALMWKGKVQADVMNKDGQTPLDFAAKSTSFFSMVSLVATLAAFGAQSNPQRRDHVQQWNSHDITKAIEKTSDSLAVIAVLVAGVAFTAANSIPGSYEQEGDTIGMAVLQKKTVFKCFLILDTFALVTSVLAVVLLVYGKASRSAVSWKTFTVALHCLWVSLISMVLAFYAALAAVTRTRAVHDIAFNIINSGLFLMLGVVSLLVSPHVSFRTLWKYLWRQCGLKGRQASIRRRIKQQYPVVGAFVRNLILFRVANYVLLLVGLGIVSTFGLSKVG</sequence>
<keyword evidence="4 9" id="KW-1133">Transmembrane helix</keyword>
<evidence type="ECO:0000256" key="4">
    <source>
        <dbReference type="ARBA" id="ARBA00022989"/>
    </source>
</evidence>
<feature type="domain" description="PGG" evidence="10">
    <location>
        <begin position="428"/>
        <end position="537"/>
    </location>
</feature>
<keyword evidence="12" id="KW-1185">Reference proteome</keyword>
<feature type="repeat" description="ANK" evidence="7">
    <location>
        <begin position="240"/>
        <end position="262"/>
    </location>
</feature>
<evidence type="ECO:0000256" key="9">
    <source>
        <dbReference type="SAM" id="Phobius"/>
    </source>
</evidence>
<dbReference type="Gramene" id="TraesCS5B03G0842500.1">
    <property type="protein sequence ID" value="TraesCS5B03G0842500.1.CDS"/>
    <property type="gene ID" value="TraesCS5B03G0842500"/>
</dbReference>
<evidence type="ECO:0000256" key="8">
    <source>
        <dbReference type="SAM" id="MobiDB-lite"/>
    </source>
</evidence>
<dbReference type="GeneID" id="123114950"/>
<dbReference type="EnsemblPlants" id="TraesCS5B02G336900.1">
    <property type="protein sequence ID" value="TraesCS5B02G336900.1"/>
    <property type="gene ID" value="TraesCS5B02G336900"/>
</dbReference>
<organism evidence="11">
    <name type="scientific">Triticum aestivum</name>
    <name type="common">Wheat</name>
    <dbReference type="NCBI Taxonomy" id="4565"/>
    <lineage>
        <taxon>Eukaryota</taxon>
        <taxon>Viridiplantae</taxon>
        <taxon>Streptophyta</taxon>
        <taxon>Embryophyta</taxon>
        <taxon>Tracheophyta</taxon>
        <taxon>Spermatophyta</taxon>
        <taxon>Magnoliopsida</taxon>
        <taxon>Liliopsida</taxon>
        <taxon>Poales</taxon>
        <taxon>Poaceae</taxon>
        <taxon>BOP clade</taxon>
        <taxon>Pooideae</taxon>
        <taxon>Triticodae</taxon>
        <taxon>Triticeae</taxon>
        <taxon>Triticinae</taxon>
        <taxon>Triticum</taxon>
    </lineage>
</organism>
<dbReference type="RefSeq" id="XP_044392236.1">
    <property type="nucleotide sequence ID" value="XM_044536301.1"/>
</dbReference>
<evidence type="ECO:0000256" key="2">
    <source>
        <dbReference type="ARBA" id="ARBA00022692"/>
    </source>
</evidence>
<gene>
    <name evidence="11" type="primary">LOC123114950</name>
</gene>
<dbReference type="OMA" id="HRIAENC"/>
<feature type="transmembrane region" description="Helical" evidence="9">
    <location>
        <begin position="386"/>
        <end position="406"/>
    </location>
</feature>
<evidence type="ECO:0000256" key="1">
    <source>
        <dbReference type="ARBA" id="ARBA00004141"/>
    </source>
</evidence>
<dbReference type="Pfam" id="PF13962">
    <property type="entry name" value="PGG"/>
    <property type="match status" value="1"/>
</dbReference>
<evidence type="ECO:0000256" key="7">
    <source>
        <dbReference type="PROSITE-ProRule" id="PRU00023"/>
    </source>
</evidence>
<feature type="transmembrane region" description="Helical" evidence="9">
    <location>
        <begin position="512"/>
        <end position="535"/>
    </location>
</feature>
<dbReference type="Gene3D" id="1.25.40.20">
    <property type="entry name" value="Ankyrin repeat-containing domain"/>
    <property type="match status" value="1"/>
</dbReference>
<dbReference type="PROSITE" id="PS50088">
    <property type="entry name" value="ANK_REPEAT"/>
    <property type="match status" value="1"/>
</dbReference>
<dbReference type="Proteomes" id="UP000019116">
    <property type="component" value="Chromosome 5B"/>
</dbReference>
<keyword evidence="2 9" id="KW-0812">Transmembrane</keyword>
<reference evidence="11" key="1">
    <citation type="submission" date="2018-08" db="EMBL/GenBank/DDBJ databases">
        <authorList>
            <person name="Rossello M."/>
        </authorList>
    </citation>
    <scope>NUCLEOTIDE SEQUENCE [LARGE SCALE GENOMIC DNA]</scope>
    <source>
        <strain evidence="11">cv. Chinese Spring</strain>
    </source>
</reference>
<dbReference type="AlphaFoldDB" id="A0A3B6LRF7"/>
<dbReference type="Gramene" id="TraesCS5B02G336900.1">
    <property type="protein sequence ID" value="TraesCS5B02G336900.1"/>
    <property type="gene ID" value="TraesCS5B02G336900"/>
</dbReference>